<evidence type="ECO:0000256" key="1">
    <source>
        <dbReference type="ARBA" id="ARBA00003202"/>
    </source>
</evidence>
<keyword evidence="7" id="KW-0963">Cytoplasm</keyword>
<dbReference type="AlphaFoldDB" id="A0AA40HG27"/>
<reference evidence="12" key="1">
    <citation type="submission" date="2023-06" db="EMBL/GenBank/DDBJ databases">
        <title>Reference genome for the Northern bat (Eptesicus nilssonii), a most northern bat species.</title>
        <authorList>
            <person name="Laine V.N."/>
            <person name="Pulliainen A.T."/>
            <person name="Lilley T.M."/>
        </authorList>
    </citation>
    <scope>NUCLEOTIDE SEQUENCE</scope>
    <source>
        <strain evidence="12">BLF_Eptnil</strain>
        <tissue evidence="12">Kidney</tissue>
    </source>
</reference>
<keyword evidence="13" id="KW-1185">Reference proteome</keyword>
<evidence type="ECO:0000256" key="10">
    <source>
        <dbReference type="SAM" id="MobiDB-lite"/>
    </source>
</evidence>
<evidence type="ECO:0000313" key="13">
    <source>
        <dbReference type="Proteomes" id="UP001177744"/>
    </source>
</evidence>
<feature type="compositionally biased region" description="Basic and acidic residues" evidence="10">
    <location>
        <begin position="266"/>
        <end position="283"/>
    </location>
</feature>
<evidence type="ECO:0000256" key="8">
    <source>
        <dbReference type="ARBA" id="ARBA00022927"/>
    </source>
</evidence>
<dbReference type="PANTHER" id="PTHR31196:SF2">
    <property type="entry name" value="RNA POLYMERASE II NUCLEAR LOCALIZATION PROTEIN SLC7A6OS-RELATED"/>
    <property type="match status" value="1"/>
</dbReference>
<dbReference type="InterPro" id="IPR013883">
    <property type="entry name" value="TF_Iwr1_dom"/>
</dbReference>
<evidence type="ECO:0000313" key="12">
    <source>
        <dbReference type="EMBL" id="KAK1330529.1"/>
    </source>
</evidence>
<dbReference type="EMBL" id="JAULJE010000021">
    <property type="protein sequence ID" value="KAK1330529.1"/>
    <property type="molecule type" value="Genomic_DNA"/>
</dbReference>
<comment type="function">
    <text evidence="1">Directs RNA polymerase II nuclear import.</text>
</comment>
<dbReference type="InterPro" id="IPR040218">
    <property type="entry name" value="SLC7A6OS"/>
</dbReference>
<dbReference type="GO" id="GO:0015031">
    <property type="term" value="P:protein transport"/>
    <property type="evidence" value="ECO:0007669"/>
    <property type="project" value="UniProtKB-KW"/>
</dbReference>
<dbReference type="PANTHER" id="PTHR31196">
    <property type="entry name" value="RNA POLYMERASE II NUCLEAR LOCALIZATION PROTEIN SLC7A6OS-RELATED"/>
    <property type="match status" value="1"/>
</dbReference>
<feature type="domain" description="Transcription factor Iwr1" evidence="11">
    <location>
        <begin position="196"/>
        <end position="259"/>
    </location>
</feature>
<dbReference type="Pfam" id="PF08574">
    <property type="entry name" value="Iwr1"/>
    <property type="match status" value="1"/>
</dbReference>
<organism evidence="12 13">
    <name type="scientific">Cnephaeus nilssonii</name>
    <name type="common">Northern bat</name>
    <name type="synonym">Eptesicus nilssonii</name>
    <dbReference type="NCBI Taxonomy" id="3371016"/>
    <lineage>
        <taxon>Eukaryota</taxon>
        <taxon>Metazoa</taxon>
        <taxon>Chordata</taxon>
        <taxon>Craniata</taxon>
        <taxon>Vertebrata</taxon>
        <taxon>Euteleostomi</taxon>
        <taxon>Mammalia</taxon>
        <taxon>Eutheria</taxon>
        <taxon>Laurasiatheria</taxon>
        <taxon>Chiroptera</taxon>
        <taxon>Yangochiroptera</taxon>
        <taxon>Vespertilionidae</taxon>
        <taxon>Cnephaeus</taxon>
    </lineage>
</organism>
<evidence type="ECO:0000256" key="2">
    <source>
        <dbReference type="ARBA" id="ARBA00004123"/>
    </source>
</evidence>
<keyword evidence="6" id="KW-0813">Transport</keyword>
<comment type="caution">
    <text evidence="12">The sequence shown here is derived from an EMBL/GenBank/DDBJ whole genome shotgun (WGS) entry which is preliminary data.</text>
</comment>
<gene>
    <name evidence="12" type="ORF">QTO34_010719</name>
</gene>
<dbReference type="GO" id="GO:0005634">
    <property type="term" value="C:nucleus"/>
    <property type="evidence" value="ECO:0007669"/>
    <property type="project" value="UniProtKB-SubCell"/>
</dbReference>
<feature type="compositionally biased region" description="Acidic residues" evidence="10">
    <location>
        <begin position="256"/>
        <end position="265"/>
    </location>
</feature>
<protein>
    <recommendedName>
        <fullName evidence="5">Probable RNA polymerase II nuclear localization protein SLC7A6OS</fullName>
    </recommendedName>
</protein>
<feature type="region of interest" description="Disordered" evidence="10">
    <location>
        <begin position="239"/>
        <end position="311"/>
    </location>
</feature>
<evidence type="ECO:0000256" key="9">
    <source>
        <dbReference type="ARBA" id="ARBA00023242"/>
    </source>
</evidence>
<proteinExistence type="inferred from homology"/>
<keyword evidence="8" id="KW-0653">Protein transport</keyword>
<keyword evidence="9" id="KW-0539">Nucleus</keyword>
<evidence type="ECO:0000256" key="4">
    <source>
        <dbReference type="ARBA" id="ARBA00010218"/>
    </source>
</evidence>
<evidence type="ECO:0000256" key="3">
    <source>
        <dbReference type="ARBA" id="ARBA00004496"/>
    </source>
</evidence>
<evidence type="ECO:0000256" key="7">
    <source>
        <dbReference type="ARBA" id="ARBA00022490"/>
    </source>
</evidence>
<dbReference type="Proteomes" id="UP001177744">
    <property type="component" value="Unassembled WGS sequence"/>
</dbReference>
<name>A0AA40HG27_CNENI</name>
<evidence type="ECO:0000256" key="6">
    <source>
        <dbReference type="ARBA" id="ARBA00022448"/>
    </source>
</evidence>
<dbReference type="GO" id="GO:0032502">
    <property type="term" value="P:developmental process"/>
    <property type="evidence" value="ECO:0007669"/>
    <property type="project" value="TreeGrafter"/>
</dbReference>
<comment type="similarity">
    <text evidence="4">Belongs to the IWR1/SLC7A6OS family.</text>
</comment>
<accession>A0AA40HG27</accession>
<dbReference type="GO" id="GO:0005737">
    <property type="term" value="C:cytoplasm"/>
    <property type="evidence" value="ECO:0007669"/>
    <property type="project" value="UniProtKB-SubCell"/>
</dbReference>
<evidence type="ECO:0000259" key="11">
    <source>
        <dbReference type="Pfam" id="PF08574"/>
    </source>
</evidence>
<sequence>MEAGRTAVIRVKRKRSEEPAEALVLACKRLRSDAVESAAQKTPPEGLEKAAEKNVFQLVATVCSQEEPVHPFLRAALPPPWGTQQRIRHDLRASTRKIQQEGRYRVVSSRRSSGIPLDALESEDVLGNPEADGDAGFQLLDLVHEEGDPEAAGAAADSYKVADPDVILCNSVELIRERLTISEDGPSVGHREEQKDDYVYDIYYLETATPGWIENILSVKPYSQEWELVNDDQQLEDIYEDEDDENSENNWRNEYPEEESNDGDEDSRGSDEYHSLSEEERGNSRPQVGSKYPSDVQKEFGYDSPRDLDSD</sequence>
<evidence type="ECO:0000256" key="5">
    <source>
        <dbReference type="ARBA" id="ARBA00017036"/>
    </source>
</evidence>
<feature type="compositionally biased region" description="Basic and acidic residues" evidence="10">
    <location>
        <begin position="296"/>
        <end position="311"/>
    </location>
</feature>
<comment type="subcellular location">
    <subcellularLocation>
        <location evidence="3">Cytoplasm</location>
    </subcellularLocation>
    <subcellularLocation>
        <location evidence="2">Nucleus</location>
    </subcellularLocation>
</comment>